<dbReference type="InterPro" id="IPR011010">
    <property type="entry name" value="DNA_brk_join_enz"/>
</dbReference>
<reference evidence="12 13" key="1">
    <citation type="journal article" date="2018" name="Genome Announc.">
        <title>Ignatzschineria cameli sp. nov., isolated from necrotic foot tissue of dromedaries (Camelus dromedarius) and associated maggots (Wohlfahrtia species) in Dubai.</title>
        <authorList>
            <person name="Tsang C.C."/>
            <person name="Tang J.Y."/>
            <person name="Fong J.Y."/>
            <person name="Kinne J."/>
            <person name="Lee H.H."/>
            <person name="Joseph M."/>
            <person name="Jose S."/>
            <person name="Schuster R.K."/>
            <person name="Tang Y."/>
            <person name="Sivakumar S."/>
            <person name="Chen J.H."/>
            <person name="Teng J.L."/>
            <person name="Lau S.K."/>
            <person name="Wernery U."/>
            <person name="Woo P.C."/>
        </authorList>
    </citation>
    <scope>NUCLEOTIDE SEQUENCE [LARGE SCALE GENOMIC DNA]</scope>
    <source>
        <strain evidence="12 13">KCTC 22643</strain>
    </source>
</reference>
<dbReference type="CDD" id="cd00798">
    <property type="entry name" value="INT_XerDC_C"/>
    <property type="match status" value="1"/>
</dbReference>
<keyword evidence="4 9" id="KW-0159">Chromosome partition</keyword>
<dbReference type="InterPro" id="IPR004107">
    <property type="entry name" value="Integrase_SAM-like_N"/>
</dbReference>
<proteinExistence type="inferred from homology"/>
<keyword evidence="13" id="KW-1185">Reference proteome</keyword>
<dbReference type="PANTHER" id="PTHR30349">
    <property type="entry name" value="PHAGE INTEGRASE-RELATED"/>
    <property type="match status" value="1"/>
</dbReference>
<keyword evidence="7 9" id="KW-0233">DNA recombination</keyword>
<feature type="active site" evidence="9">
    <location>
        <position position="189"/>
    </location>
</feature>
<accession>A0A2U2AIK5</accession>
<dbReference type="InterPro" id="IPR044068">
    <property type="entry name" value="CB"/>
</dbReference>
<dbReference type="GO" id="GO:0009037">
    <property type="term" value="F:tyrosine-based site-specific recombinase activity"/>
    <property type="evidence" value="ECO:0007669"/>
    <property type="project" value="UniProtKB-UniRule"/>
</dbReference>
<keyword evidence="3 9" id="KW-0132">Cell division</keyword>
<comment type="function">
    <text evidence="9">Site-specific tyrosine recombinase, which acts by catalyzing the cutting and rejoining of the recombining DNA molecules. The XerC-XerD complex is essential to convert dimers of the bacterial chromosome into monomers to permit their segregation at cell division. It also contributes to the segregational stability of plasmids.</text>
</comment>
<dbReference type="GO" id="GO:0006313">
    <property type="term" value="P:DNA transposition"/>
    <property type="evidence" value="ECO:0007669"/>
    <property type="project" value="UniProtKB-UniRule"/>
</dbReference>
<dbReference type="Gene3D" id="1.10.443.10">
    <property type="entry name" value="Intergrase catalytic core"/>
    <property type="match status" value="1"/>
</dbReference>
<dbReference type="Gene3D" id="1.10.150.130">
    <property type="match status" value="1"/>
</dbReference>
<evidence type="ECO:0000256" key="4">
    <source>
        <dbReference type="ARBA" id="ARBA00022829"/>
    </source>
</evidence>
<protein>
    <recommendedName>
        <fullName evidence="9">Tyrosine recombinase XerC</fullName>
    </recommendedName>
</protein>
<feature type="active site" evidence="9">
    <location>
        <position position="266"/>
    </location>
</feature>
<evidence type="ECO:0000259" key="11">
    <source>
        <dbReference type="PROSITE" id="PS51900"/>
    </source>
</evidence>
<dbReference type="InterPro" id="IPR050090">
    <property type="entry name" value="Tyrosine_recombinase_XerCD"/>
</dbReference>
<keyword evidence="5 9" id="KW-0229">DNA integration</keyword>
<comment type="subunit">
    <text evidence="9">Forms a cyclic heterotetrameric complex composed of two molecules of XerC and two molecules of XerD.</text>
</comment>
<evidence type="ECO:0000256" key="9">
    <source>
        <dbReference type="HAMAP-Rule" id="MF_01808"/>
    </source>
</evidence>
<organism evidence="12 13">
    <name type="scientific">Ignatzschineria indica</name>
    <dbReference type="NCBI Taxonomy" id="472583"/>
    <lineage>
        <taxon>Bacteria</taxon>
        <taxon>Pseudomonadati</taxon>
        <taxon>Pseudomonadota</taxon>
        <taxon>Gammaproteobacteria</taxon>
        <taxon>Cardiobacteriales</taxon>
        <taxon>Ignatzschineriaceae</taxon>
        <taxon>Ignatzschineria</taxon>
    </lineage>
</organism>
<evidence type="ECO:0000259" key="10">
    <source>
        <dbReference type="PROSITE" id="PS51898"/>
    </source>
</evidence>
<dbReference type="Pfam" id="PF00589">
    <property type="entry name" value="Phage_integrase"/>
    <property type="match status" value="1"/>
</dbReference>
<dbReference type="Pfam" id="PF02899">
    <property type="entry name" value="Phage_int_SAM_1"/>
    <property type="match status" value="1"/>
</dbReference>
<comment type="subcellular location">
    <subcellularLocation>
        <location evidence="1 9">Cytoplasm</location>
    </subcellularLocation>
</comment>
<dbReference type="PANTHER" id="PTHR30349:SF81">
    <property type="entry name" value="TYROSINE RECOMBINASE XERC"/>
    <property type="match status" value="1"/>
</dbReference>
<dbReference type="Proteomes" id="UP000244948">
    <property type="component" value="Unassembled WGS sequence"/>
</dbReference>
<feature type="domain" description="Tyr recombinase" evidence="10">
    <location>
        <begin position="125"/>
        <end position="311"/>
    </location>
</feature>
<dbReference type="GO" id="GO:0003677">
    <property type="term" value="F:DNA binding"/>
    <property type="evidence" value="ECO:0007669"/>
    <property type="project" value="UniProtKB-UniRule"/>
</dbReference>
<comment type="similarity">
    <text evidence="9">Belongs to the 'phage' integrase family. XerC subfamily.</text>
</comment>
<dbReference type="InterPro" id="IPR023009">
    <property type="entry name" value="Tyrosine_recombinase_XerC/XerD"/>
</dbReference>
<dbReference type="PROSITE" id="PS51900">
    <property type="entry name" value="CB"/>
    <property type="match status" value="1"/>
</dbReference>
<dbReference type="PROSITE" id="PS51898">
    <property type="entry name" value="TYR_RECOMBINASE"/>
    <property type="match status" value="1"/>
</dbReference>
<keyword evidence="6 9" id="KW-0238">DNA-binding</keyword>
<dbReference type="InterPro" id="IPR002104">
    <property type="entry name" value="Integrase_catalytic"/>
</dbReference>
<evidence type="ECO:0000313" key="13">
    <source>
        <dbReference type="Proteomes" id="UP000244948"/>
    </source>
</evidence>
<feature type="active site" evidence="9">
    <location>
        <position position="289"/>
    </location>
</feature>
<dbReference type="EMBL" id="QEWR01000004">
    <property type="protein sequence ID" value="PWD82501.1"/>
    <property type="molecule type" value="Genomic_DNA"/>
</dbReference>
<feature type="active site" evidence="9">
    <location>
        <position position="164"/>
    </location>
</feature>
<dbReference type="GO" id="GO:0007059">
    <property type="term" value="P:chromosome segregation"/>
    <property type="evidence" value="ECO:0007669"/>
    <property type="project" value="UniProtKB-UniRule"/>
</dbReference>
<dbReference type="AlphaFoldDB" id="A0A2U2AIK5"/>
<dbReference type="SUPFAM" id="SSF56349">
    <property type="entry name" value="DNA breaking-rejoining enzymes"/>
    <property type="match status" value="1"/>
</dbReference>
<feature type="domain" description="Core-binding (CB)" evidence="11">
    <location>
        <begin position="13"/>
        <end position="104"/>
    </location>
</feature>
<feature type="active site" evidence="9">
    <location>
        <position position="263"/>
    </location>
</feature>
<dbReference type="GO" id="GO:0051301">
    <property type="term" value="P:cell division"/>
    <property type="evidence" value="ECO:0007669"/>
    <property type="project" value="UniProtKB-KW"/>
</dbReference>
<dbReference type="InterPro" id="IPR013762">
    <property type="entry name" value="Integrase-like_cat_sf"/>
</dbReference>
<comment type="caution">
    <text evidence="12">The sequence shown here is derived from an EMBL/GenBank/DDBJ whole genome shotgun (WGS) entry which is preliminary data.</text>
</comment>
<evidence type="ECO:0000256" key="6">
    <source>
        <dbReference type="ARBA" id="ARBA00023125"/>
    </source>
</evidence>
<evidence type="ECO:0000256" key="3">
    <source>
        <dbReference type="ARBA" id="ARBA00022618"/>
    </source>
</evidence>
<evidence type="ECO:0000256" key="8">
    <source>
        <dbReference type="ARBA" id="ARBA00023306"/>
    </source>
</evidence>
<sequence>MSNIIEINREIDSPLKREANLFLREYQKVYSPHSTRVKQQALTQLILYLQSRDIETWQQCDERLLREYLIFRAKGDRRHDRERLSASSLETHLAALRIFFTALLEQEIIPYNPARLISPPKRGDRLPKVVEAELLKQILDRPPENALEKRDLAILELLYSSGLRLAEIASLNLSHLDLNEQLVRVIDGKGGKDRLVPVGQVALSAIKEWLSIRQELSAATVLDQDSEALFISQKGGRLSDRQISRRVKRYAEQSGVNINLHPHLLRHSMATHVLESSQDIRLVQELLGHADISTTQVYTHLNFNHLAKVFDAAHPRAKRKKESDK</sequence>
<evidence type="ECO:0000256" key="1">
    <source>
        <dbReference type="ARBA" id="ARBA00004496"/>
    </source>
</evidence>
<evidence type="ECO:0000256" key="2">
    <source>
        <dbReference type="ARBA" id="ARBA00022490"/>
    </source>
</evidence>
<dbReference type="InterPro" id="IPR010998">
    <property type="entry name" value="Integrase_recombinase_N"/>
</dbReference>
<gene>
    <name evidence="9" type="primary">xerC</name>
    <name evidence="12" type="ORF">DC082_07645</name>
</gene>
<dbReference type="RefSeq" id="WP_109236481.1">
    <property type="nucleotide sequence ID" value="NZ_BMXZ01000003.1"/>
</dbReference>
<keyword evidence="8 9" id="KW-0131">Cell cycle</keyword>
<feature type="active site" description="O-(3'-phospho-DNA)-tyrosine intermediate" evidence="9">
    <location>
        <position position="298"/>
    </location>
</feature>
<dbReference type="HAMAP" id="MF_01808">
    <property type="entry name" value="Recomb_XerC_XerD"/>
    <property type="match status" value="1"/>
</dbReference>
<name>A0A2U2AIK5_9GAMM</name>
<evidence type="ECO:0000256" key="5">
    <source>
        <dbReference type="ARBA" id="ARBA00022908"/>
    </source>
</evidence>
<evidence type="ECO:0000256" key="7">
    <source>
        <dbReference type="ARBA" id="ARBA00023172"/>
    </source>
</evidence>
<dbReference type="GO" id="GO:0005737">
    <property type="term" value="C:cytoplasm"/>
    <property type="evidence" value="ECO:0007669"/>
    <property type="project" value="UniProtKB-SubCell"/>
</dbReference>
<keyword evidence="2 9" id="KW-0963">Cytoplasm</keyword>
<evidence type="ECO:0000313" key="12">
    <source>
        <dbReference type="EMBL" id="PWD82501.1"/>
    </source>
</evidence>